<dbReference type="SUPFAM" id="SSF57667">
    <property type="entry name" value="beta-beta-alpha zinc fingers"/>
    <property type="match status" value="1"/>
</dbReference>
<reference evidence="3 4" key="2">
    <citation type="submission" date="2024-10" db="EMBL/GenBank/DDBJ databases">
        <authorList>
            <person name="Ryan C."/>
        </authorList>
    </citation>
    <scope>NUCLEOTIDE SEQUENCE [LARGE SCALE GENOMIC DNA]</scope>
</reference>
<dbReference type="EMBL" id="OZ075146">
    <property type="protein sequence ID" value="CAL5053796.1"/>
    <property type="molecule type" value="Genomic_DNA"/>
</dbReference>
<dbReference type="GO" id="GO:0008270">
    <property type="term" value="F:zinc ion binding"/>
    <property type="evidence" value="ECO:0007669"/>
    <property type="project" value="UniProtKB-KW"/>
</dbReference>
<evidence type="ECO:0000259" key="2">
    <source>
        <dbReference type="PROSITE" id="PS50157"/>
    </source>
</evidence>
<organism evidence="3 4">
    <name type="scientific">Urochloa decumbens</name>
    <dbReference type="NCBI Taxonomy" id="240449"/>
    <lineage>
        <taxon>Eukaryota</taxon>
        <taxon>Viridiplantae</taxon>
        <taxon>Streptophyta</taxon>
        <taxon>Embryophyta</taxon>
        <taxon>Tracheophyta</taxon>
        <taxon>Spermatophyta</taxon>
        <taxon>Magnoliopsida</taxon>
        <taxon>Liliopsida</taxon>
        <taxon>Poales</taxon>
        <taxon>Poaceae</taxon>
        <taxon>PACMAD clade</taxon>
        <taxon>Panicoideae</taxon>
        <taxon>Panicodae</taxon>
        <taxon>Paniceae</taxon>
        <taxon>Melinidinae</taxon>
        <taxon>Urochloa</taxon>
    </lineage>
</organism>
<dbReference type="PANTHER" id="PTHR47593">
    <property type="entry name" value="ZINC FINGER PROTEIN 4-LIKE"/>
    <property type="match status" value="1"/>
</dbReference>
<dbReference type="PROSITE" id="PS00028">
    <property type="entry name" value="ZINC_FINGER_C2H2_1"/>
    <property type="match status" value="1"/>
</dbReference>
<evidence type="ECO:0000313" key="4">
    <source>
        <dbReference type="Proteomes" id="UP001497457"/>
    </source>
</evidence>
<keyword evidence="1" id="KW-0479">Metal-binding</keyword>
<name>A0ABC9EA01_9POAL</name>
<evidence type="ECO:0000313" key="3">
    <source>
        <dbReference type="EMBL" id="CAL5053796.1"/>
    </source>
</evidence>
<dbReference type="InterPro" id="IPR053266">
    <property type="entry name" value="Zinc_finger_protein_7"/>
</dbReference>
<evidence type="ECO:0000256" key="1">
    <source>
        <dbReference type="PROSITE-ProRule" id="PRU00042"/>
    </source>
</evidence>
<dbReference type="Gene3D" id="3.30.160.60">
    <property type="entry name" value="Classic Zinc Finger"/>
    <property type="match status" value="1"/>
</dbReference>
<dbReference type="PROSITE" id="PS50157">
    <property type="entry name" value="ZINC_FINGER_C2H2_2"/>
    <property type="match status" value="1"/>
</dbReference>
<proteinExistence type="predicted"/>
<feature type="domain" description="C2H2-type" evidence="2">
    <location>
        <begin position="41"/>
        <end position="68"/>
    </location>
</feature>
<keyword evidence="4" id="KW-1185">Reference proteome</keyword>
<sequence>MAGKASSKLEECYSYSLAYPESTLRPSIVPPMQPQSMEPLYKCSFCTKVFKSPQARGGHQNAHKKEVAVLRRTLEEEMANKRAKRVHNASDVDASLDVNLEL</sequence>
<dbReference type="AlphaFoldDB" id="A0ABC9EA01"/>
<gene>
    <name evidence="3" type="ORF">URODEC1_LOCUS93432</name>
</gene>
<accession>A0ABC9EA01</accession>
<keyword evidence="1" id="KW-0863">Zinc-finger</keyword>
<dbReference type="PANTHER" id="PTHR47593:SF8">
    <property type="entry name" value="OS12G0581900 PROTEIN"/>
    <property type="match status" value="1"/>
</dbReference>
<dbReference type="InterPro" id="IPR013087">
    <property type="entry name" value="Znf_C2H2_type"/>
</dbReference>
<reference evidence="4" key="1">
    <citation type="submission" date="2024-06" db="EMBL/GenBank/DDBJ databases">
        <authorList>
            <person name="Ryan C."/>
        </authorList>
    </citation>
    <scope>NUCLEOTIDE SEQUENCE [LARGE SCALE GENOMIC DNA]</scope>
</reference>
<dbReference type="InterPro" id="IPR036236">
    <property type="entry name" value="Znf_C2H2_sf"/>
</dbReference>
<dbReference type="Proteomes" id="UP001497457">
    <property type="component" value="Chromosome 36b"/>
</dbReference>
<keyword evidence="1" id="KW-0862">Zinc</keyword>
<protein>
    <recommendedName>
        <fullName evidence="2">C2H2-type domain-containing protein</fullName>
    </recommendedName>
</protein>